<dbReference type="PROSITE" id="PS50005">
    <property type="entry name" value="TPR"/>
    <property type="match status" value="3"/>
</dbReference>
<reference evidence="9" key="1">
    <citation type="submission" date="2018-04" db="EMBL/GenBank/DDBJ databases">
        <title>Transcriptome of Schizaphis graminum biotype I.</title>
        <authorList>
            <person name="Scully E.D."/>
            <person name="Geib S.M."/>
            <person name="Palmer N.A."/>
            <person name="Koch K."/>
            <person name="Bradshaw J."/>
            <person name="Heng-Moss T."/>
            <person name="Sarath G."/>
        </authorList>
    </citation>
    <scope>NUCLEOTIDE SEQUENCE</scope>
</reference>
<gene>
    <name evidence="9" type="primary">PEX5</name>
    <name evidence="9" type="ORF">g.127321</name>
</gene>
<dbReference type="SUPFAM" id="SSF48452">
    <property type="entry name" value="TPR-like"/>
    <property type="match status" value="1"/>
</dbReference>
<feature type="repeat" description="TPR" evidence="8">
    <location>
        <begin position="220"/>
        <end position="253"/>
    </location>
</feature>
<dbReference type="InterPro" id="IPR011990">
    <property type="entry name" value="TPR-like_helical_dom_sf"/>
</dbReference>
<evidence type="ECO:0000256" key="1">
    <source>
        <dbReference type="ARBA" id="ARBA00004275"/>
    </source>
</evidence>
<dbReference type="InterPro" id="IPR019734">
    <property type="entry name" value="TPR_rpt"/>
</dbReference>
<dbReference type="PANTHER" id="PTHR10130:SF0">
    <property type="entry name" value="GH08708P"/>
    <property type="match status" value="1"/>
</dbReference>
<dbReference type="GO" id="GO:0005829">
    <property type="term" value="C:cytosol"/>
    <property type="evidence" value="ECO:0007669"/>
    <property type="project" value="TreeGrafter"/>
</dbReference>
<dbReference type="Pfam" id="PF13414">
    <property type="entry name" value="TPR_11"/>
    <property type="match status" value="1"/>
</dbReference>
<evidence type="ECO:0000256" key="6">
    <source>
        <dbReference type="ARBA" id="ARBA00022803"/>
    </source>
</evidence>
<evidence type="ECO:0000256" key="4">
    <source>
        <dbReference type="ARBA" id="ARBA00022490"/>
    </source>
</evidence>
<name>A0A2S2PT69_SCHGA</name>
<accession>A0A2S2PT69</accession>
<dbReference type="EMBL" id="GGMR01019909">
    <property type="protein sequence ID" value="MBY32528.1"/>
    <property type="molecule type" value="Transcribed_RNA"/>
</dbReference>
<feature type="repeat" description="TPR" evidence="8">
    <location>
        <begin position="369"/>
        <end position="402"/>
    </location>
</feature>
<dbReference type="GO" id="GO:0005052">
    <property type="term" value="F:peroxisome matrix targeting signal-1 binding"/>
    <property type="evidence" value="ECO:0007669"/>
    <property type="project" value="TreeGrafter"/>
</dbReference>
<comment type="subcellular location">
    <subcellularLocation>
        <location evidence="2">Cytoplasm</location>
    </subcellularLocation>
    <subcellularLocation>
        <location evidence="1">Peroxisome</location>
    </subcellularLocation>
</comment>
<dbReference type="SMART" id="SM00028">
    <property type="entry name" value="TPR"/>
    <property type="match status" value="4"/>
</dbReference>
<proteinExistence type="inferred from homology"/>
<keyword evidence="9" id="KW-0675">Receptor</keyword>
<evidence type="ECO:0000313" key="9">
    <source>
        <dbReference type="EMBL" id="MBY32528.1"/>
    </source>
</evidence>
<dbReference type="PANTHER" id="PTHR10130">
    <property type="entry name" value="PEROXISOMAL TARGETING SIGNAL 1 RECEPTOR PEX5"/>
    <property type="match status" value="1"/>
</dbReference>
<feature type="repeat" description="TPR" evidence="8">
    <location>
        <begin position="335"/>
        <end position="368"/>
    </location>
</feature>
<dbReference type="Gene3D" id="1.25.40.10">
    <property type="entry name" value="Tetratricopeptide repeat domain"/>
    <property type="match status" value="1"/>
</dbReference>
<protein>
    <submittedName>
        <fullName evidence="9">Peroxisomal targeting signal 1 receptor</fullName>
    </submittedName>
</protein>
<evidence type="ECO:0000256" key="2">
    <source>
        <dbReference type="ARBA" id="ARBA00004496"/>
    </source>
</evidence>
<dbReference type="Pfam" id="PF13432">
    <property type="entry name" value="TPR_16"/>
    <property type="match status" value="1"/>
</dbReference>
<evidence type="ECO:0000256" key="5">
    <source>
        <dbReference type="ARBA" id="ARBA00022737"/>
    </source>
</evidence>
<sequence>MLIKDEFDDFGYNSEWVKEIEQSYQNQEINVMKSRFDFDKSKENMNILDGINSTPSQNFMESQSKMSFENSFGMPINNFGMELYGNPLLANQNFQQLRDFDQGLEMNNFLNTMVPSTSGIDKPIMVAEESSSLTDHVIEANKSENDNEVRNDQSNFQTWYSEFEEMKNSERKKEYSFTPDNEMDSIENPLTEGKRRLENGELPSAVLCFEAAVKQDPSNAEAWQLLGTTQAENEQDQLAINALNKCLDLQPENLTAVLCLAACYTNESCNLQACRMLMEWLNQNPKYSDIVKSKPKLEEDSLIMKYLFTTKLYESVKDMYIEAAQRSLELGDIDADVQNGLGVLLNLNNENDKAADCFKVALQIRPKDARLWNRLGATMANGGRCEEAIEAYHNALQLCPGFVRARYNLGITCIHLDTYREAIDHLLEALNQQASAVSTNFQSPALSDTIWSTLRLAISMAERPELFKAVNERNLDLLNEEFRNKGLYQST</sequence>
<dbReference type="AlphaFoldDB" id="A0A2S2PT69"/>
<keyword evidence="6 8" id="KW-0802">TPR repeat</keyword>
<comment type="similarity">
    <text evidence="3">Belongs to the peroxisomal targeting signal receptor family.</text>
</comment>
<dbReference type="GO" id="GO:0005778">
    <property type="term" value="C:peroxisomal membrane"/>
    <property type="evidence" value="ECO:0007669"/>
    <property type="project" value="TreeGrafter"/>
</dbReference>
<organism evidence="9">
    <name type="scientific">Schizaphis graminum</name>
    <name type="common">Green bug aphid</name>
    <dbReference type="NCBI Taxonomy" id="13262"/>
    <lineage>
        <taxon>Eukaryota</taxon>
        <taxon>Metazoa</taxon>
        <taxon>Ecdysozoa</taxon>
        <taxon>Arthropoda</taxon>
        <taxon>Hexapoda</taxon>
        <taxon>Insecta</taxon>
        <taxon>Pterygota</taxon>
        <taxon>Neoptera</taxon>
        <taxon>Paraneoptera</taxon>
        <taxon>Hemiptera</taxon>
        <taxon>Sternorrhyncha</taxon>
        <taxon>Aphidomorpha</taxon>
        <taxon>Aphidoidea</taxon>
        <taxon>Aphididae</taxon>
        <taxon>Aphidini</taxon>
        <taxon>Schizaphis</taxon>
    </lineage>
</organism>
<keyword evidence="5" id="KW-0677">Repeat</keyword>
<dbReference type="GO" id="GO:0016560">
    <property type="term" value="P:protein import into peroxisome matrix, docking"/>
    <property type="evidence" value="ECO:0007669"/>
    <property type="project" value="TreeGrafter"/>
</dbReference>
<dbReference type="InterPro" id="IPR024111">
    <property type="entry name" value="PEX5/PEX5L"/>
</dbReference>
<keyword evidence="4" id="KW-0963">Cytoplasm</keyword>
<evidence type="ECO:0000256" key="7">
    <source>
        <dbReference type="ARBA" id="ARBA00023140"/>
    </source>
</evidence>
<evidence type="ECO:0000256" key="3">
    <source>
        <dbReference type="ARBA" id="ARBA00005348"/>
    </source>
</evidence>
<keyword evidence="7" id="KW-0576">Peroxisome</keyword>
<evidence type="ECO:0000256" key="8">
    <source>
        <dbReference type="PROSITE-ProRule" id="PRU00339"/>
    </source>
</evidence>